<reference evidence="1 2" key="1">
    <citation type="journal article" date="2013" name="Genome Announc.">
        <title>Draft Genome Sequence of Arcticibacter svalbardensis Strain MN12-7T, a Member of the Family Sphingobacteriaceae Isolated from an Arctic Soil Sample.</title>
        <authorList>
            <person name="Shivaji S."/>
            <person name="Ara S."/>
            <person name="Prasad S."/>
            <person name="Manasa B.P."/>
            <person name="Begum Z."/>
            <person name="Singh A."/>
            <person name="Kumar Pinnaka A."/>
        </authorList>
    </citation>
    <scope>NUCLEOTIDE SEQUENCE [LARGE SCALE GENOMIC DNA]</scope>
    <source>
        <strain evidence="1 2">MN12-7</strain>
    </source>
</reference>
<evidence type="ECO:0000313" key="1">
    <source>
        <dbReference type="EMBL" id="EOR92939.1"/>
    </source>
</evidence>
<dbReference type="AlphaFoldDB" id="R9GVH0"/>
<keyword evidence="2" id="KW-1185">Reference proteome</keyword>
<gene>
    <name evidence="1" type="ORF">ADIARSV_3890</name>
</gene>
<comment type="caution">
    <text evidence="1">The sequence shown here is derived from an EMBL/GenBank/DDBJ whole genome shotgun (WGS) entry which is preliminary data.</text>
</comment>
<protein>
    <submittedName>
        <fullName evidence="1">Uncharacterized protein</fullName>
    </submittedName>
</protein>
<organism evidence="1 2">
    <name type="scientific">Arcticibacter svalbardensis MN12-7</name>
    <dbReference type="NCBI Taxonomy" id="1150600"/>
    <lineage>
        <taxon>Bacteria</taxon>
        <taxon>Pseudomonadati</taxon>
        <taxon>Bacteroidota</taxon>
        <taxon>Sphingobacteriia</taxon>
        <taxon>Sphingobacteriales</taxon>
        <taxon>Sphingobacteriaceae</taxon>
        <taxon>Arcticibacter</taxon>
    </lineage>
</organism>
<accession>R9GVH0</accession>
<name>R9GVH0_9SPHI</name>
<dbReference type="EMBL" id="AQPN01000140">
    <property type="protein sequence ID" value="EOR92939.1"/>
    <property type="molecule type" value="Genomic_DNA"/>
</dbReference>
<evidence type="ECO:0000313" key="2">
    <source>
        <dbReference type="Proteomes" id="UP000014174"/>
    </source>
</evidence>
<dbReference type="Proteomes" id="UP000014174">
    <property type="component" value="Unassembled WGS sequence"/>
</dbReference>
<proteinExistence type="predicted"/>
<sequence>MLKFRVGYDHEGTIGYDYELSSKNQNEIIEAAFCMLQ</sequence>